<keyword evidence="2" id="KW-1133">Transmembrane helix</keyword>
<accession>A0A0N5ARV3</accession>
<feature type="region of interest" description="Disordered" evidence="1">
    <location>
        <begin position="436"/>
        <end position="462"/>
    </location>
</feature>
<keyword evidence="2" id="KW-0812">Transmembrane</keyword>
<organism evidence="3 4">
    <name type="scientific">Syphacia muris</name>
    <dbReference type="NCBI Taxonomy" id="451379"/>
    <lineage>
        <taxon>Eukaryota</taxon>
        <taxon>Metazoa</taxon>
        <taxon>Ecdysozoa</taxon>
        <taxon>Nematoda</taxon>
        <taxon>Chromadorea</taxon>
        <taxon>Rhabditida</taxon>
        <taxon>Spirurina</taxon>
        <taxon>Oxyuridomorpha</taxon>
        <taxon>Oxyuroidea</taxon>
        <taxon>Oxyuridae</taxon>
        <taxon>Syphacia</taxon>
    </lineage>
</organism>
<evidence type="ECO:0000256" key="2">
    <source>
        <dbReference type="SAM" id="Phobius"/>
    </source>
</evidence>
<name>A0A0N5ARV3_9BILA</name>
<sequence>MLLWKRVITDASTDIAFYVAFSDNAAVTAPYNHIDINSVFSQRSLFPLCQYYFEDSQTDKKYCYSVIYQDEGSSTPYFTSIDESVKSCEKINYTLITVESQLENRFVQNYIMPREITDVSGQGYHRILQSVRRRGVNKIIDIPKGLYVGYIRDFWPPPSIASAPLNMPMQLQCLSIKRVFGIFKDEGYKDELEPFQCDSMAKMKIWWLLCKKEVVDKNEEEIVKNRIMEPNSERNYLNNIEDYEDCPPQNLYYEKEIKKYICFVTVPQLRSYGSPIYSQRVDASATCNKVGGFDLLAIENENQFHYLSELLFSKVPKDKRRLVLTSLKQFLDSRDYERDDYHATYINSHLIVNATVKDDAGCFYLEKPANSTKIKSGGIGKYIMIVLIILLCIVAAGAAFLFLKHTQGAEVEKEREKRKAGIILFQNTHDETQSTMSMFSSGQRFDDDRSTYYEPSAYSGIQ</sequence>
<evidence type="ECO:0000313" key="3">
    <source>
        <dbReference type="Proteomes" id="UP000046393"/>
    </source>
</evidence>
<reference evidence="4" key="1">
    <citation type="submission" date="2017-02" db="UniProtKB">
        <authorList>
            <consortium name="WormBaseParasite"/>
        </authorList>
    </citation>
    <scope>IDENTIFICATION</scope>
</reference>
<protein>
    <submittedName>
        <fullName evidence="4">Ephrin RBD domain-containing protein</fullName>
    </submittedName>
</protein>
<dbReference type="WBParaSite" id="SMUV_0000749701-mRNA-1">
    <property type="protein sequence ID" value="SMUV_0000749701-mRNA-1"/>
    <property type="gene ID" value="SMUV_0000749701"/>
</dbReference>
<dbReference type="Proteomes" id="UP000046393">
    <property type="component" value="Unplaced"/>
</dbReference>
<feature type="transmembrane region" description="Helical" evidence="2">
    <location>
        <begin position="382"/>
        <end position="403"/>
    </location>
</feature>
<evidence type="ECO:0000313" key="4">
    <source>
        <dbReference type="WBParaSite" id="SMUV_0000749701-mRNA-1"/>
    </source>
</evidence>
<evidence type="ECO:0000256" key="1">
    <source>
        <dbReference type="SAM" id="MobiDB-lite"/>
    </source>
</evidence>
<dbReference type="AlphaFoldDB" id="A0A0N5ARV3"/>
<keyword evidence="2" id="KW-0472">Membrane</keyword>
<dbReference type="SUPFAM" id="SSF56436">
    <property type="entry name" value="C-type lectin-like"/>
    <property type="match status" value="1"/>
</dbReference>
<proteinExistence type="predicted"/>
<dbReference type="InterPro" id="IPR016187">
    <property type="entry name" value="CTDL_fold"/>
</dbReference>
<keyword evidence="3" id="KW-1185">Reference proteome</keyword>
<dbReference type="CDD" id="cd00037">
    <property type="entry name" value="CLECT"/>
    <property type="match status" value="1"/>
</dbReference>